<dbReference type="AlphaFoldDB" id="A0A650CKD5"/>
<dbReference type="EMBL" id="CP045484">
    <property type="protein sequence ID" value="QGR18222.1"/>
    <property type="molecule type" value="Genomic_DNA"/>
</dbReference>
<dbReference type="EMBL" id="JACHFY010000061">
    <property type="protein sequence ID" value="MBB5255270.1"/>
    <property type="molecule type" value="Genomic_DNA"/>
</dbReference>
<keyword evidence="4" id="KW-1185">Reference proteome</keyword>
<dbReference type="GeneID" id="42802431"/>
<reference evidence="2 5" key="2">
    <citation type="submission" date="2020-08" db="EMBL/GenBank/DDBJ databases">
        <title>Genomic Encyclopedia of Type Strains, Phase IV (KMG-IV): sequencing the most valuable type-strain genomes for metagenomic binning, comparative biology and taxonomic classification.</title>
        <authorList>
            <person name="Goeker M."/>
        </authorList>
    </citation>
    <scope>NUCLEOTIDE SEQUENCE [LARGE SCALE GENOMIC DNA]</scope>
    <source>
        <strain evidence="2 5">DSM 12421</strain>
    </source>
</reference>
<dbReference type="InterPro" id="IPR015943">
    <property type="entry name" value="WD40/YVTN_repeat-like_dom_sf"/>
</dbReference>
<dbReference type="NCBIfam" id="TIGR02276">
    <property type="entry name" value="beta_rpt_yvtn"/>
    <property type="match status" value="1"/>
</dbReference>
<dbReference type="Proteomes" id="UP000582213">
    <property type="component" value="Unassembled WGS sequence"/>
</dbReference>
<reference evidence="3 4" key="1">
    <citation type="submission" date="2019-10" db="EMBL/GenBank/DDBJ databases">
        <title>Genome Sequences from Six Type Strain Members of the Archaeal Family Sulfolobaceae: Acidianus ambivalens, Acidianus infernus, Metallosphaera prunae, Stygiolobus azoricus, Sulfolobus metallicus, and Sulfurisphaera ohwakuensis.</title>
        <authorList>
            <person name="Counts J.A."/>
            <person name="Kelly R.M."/>
        </authorList>
    </citation>
    <scope>NUCLEOTIDE SEQUENCE [LARGE SCALE GENOMIC DNA]</scope>
    <source>
        <strain evidence="3 4">TA-1</strain>
    </source>
</reference>
<dbReference type="InterPro" id="IPR051200">
    <property type="entry name" value="Host-pathogen_enzymatic-act"/>
</dbReference>
<dbReference type="PANTHER" id="PTHR47197">
    <property type="entry name" value="PROTEIN NIRF"/>
    <property type="match status" value="1"/>
</dbReference>
<dbReference type="Gene3D" id="2.130.10.10">
    <property type="entry name" value="YVTN repeat-like/Quinoprotein amine dehydrogenase"/>
    <property type="match status" value="3"/>
</dbReference>
<evidence type="ECO:0000313" key="4">
    <source>
        <dbReference type="Proteomes" id="UP000427373"/>
    </source>
</evidence>
<dbReference type="InterPro" id="IPR011044">
    <property type="entry name" value="Quino_amine_DH_bsu"/>
</dbReference>
<name>A0A650CKD5_SULOH</name>
<dbReference type="RefSeq" id="WP_156015710.1">
    <property type="nucleotide sequence ID" value="NZ_CP045484.1"/>
</dbReference>
<dbReference type="InterPro" id="IPR011964">
    <property type="entry name" value="YVTN_b-propeller_repeat"/>
</dbReference>
<dbReference type="PANTHER" id="PTHR47197:SF3">
    <property type="entry name" value="DIHYDRO-HEME D1 DEHYDROGENASE"/>
    <property type="match status" value="1"/>
</dbReference>
<evidence type="ECO:0000313" key="3">
    <source>
        <dbReference type="EMBL" id="QGR18222.1"/>
    </source>
</evidence>
<keyword evidence="1" id="KW-1133">Transmembrane helix</keyword>
<evidence type="ECO:0000313" key="2">
    <source>
        <dbReference type="EMBL" id="MBB5255270.1"/>
    </source>
</evidence>
<evidence type="ECO:0000256" key="1">
    <source>
        <dbReference type="SAM" id="Phobius"/>
    </source>
</evidence>
<dbReference type="OrthoDB" id="41642at2157"/>
<keyword evidence="1" id="KW-0472">Membrane</keyword>
<sequence length="699" mass="75126">MSGKKALFLLVAMLLAESLQAFSLTINLYTGPSIGYLVSAAVNPSNGYIYAVDSQHNDVVIFDPYNYSFIGTINVGVEPIYITYANGFFYVVNNKSGTISVINPQTNTLVKTIYVGGSPQSVVVDPKNGYLYVVDNGIEIFTQSGQEVATLLKGFIITSIVFDPYTGLVYVAGNNPFMIPNNIVSQINGTTILRNVSMFIYAPSQLVVGNNEIYGISITSLNVFNPYNISNYTTHSLSLVLSFPCAVVYALGNIYAFSEGYEAVYAINVSNGQVSTLTPSVIYVGFSLSFSLPGQISDIVYDPKTNMLYVTGTPPNPIYVINPITGAYLAIGSQIQAQYAVYDNVSGDLYVANYQADSIYVLNDGKVIGIIPSINSPSLITYNTYNGVLYITNGGELVAENPYNGSILWKASAGKDAVALLYDPVDNLIYIADNSSNLVLAISPSNGSVISAIQVGNNPVALTYDPQNGLVYVANYNNESLSVINGTELITTIEVPFKPTAVAYGDGILLVGGEKVVSKPYSYPVVLNYYLAGIEGGKTQFTIELNGTPEFIAYYKGYAIITTSGLFNLVKLLVVNPSNGQIVSEKSVNVSFPTSVTIDPNEGLIYITEEYPYNQIYAISFNNLISTPPILSTTTTTSSTTTFTYTSTSISSKTTTQIYSSTESAVSSSSSGSSSFLIIITIVVMIVVIASVIIALRRR</sequence>
<protein>
    <submittedName>
        <fullName evidence="2">YVTN family beta-propeller protein</fullName>
    </submittedName>
</protein>
<feature type="transmembrane region" description="Helical" evidence="1">
    <location>
        <begin position="676"/>
        <end position="696"/>
    </location>
</feature>
<keyword evidence="1" id="KW-0812">Transmembrane</keyword>
<dbReference type="Proteomes" id="UP000427373">
    <property type="component" value="Chromosome"/>
</dbReference>
<gene>
    <name evidence="3" type="ORF">D1869_14265</name>
    <name evidence="2" type="ORF">HNQ62_003045</name>
</gene>
<dbReference type="SUPFAM" id="SSF50969">
    <property type="entry name" value="YVTN repeat-like/Quinoprotein amine dehydrogenase"/>
    <property type="match status" value="1"/>
</dbReference>
<organism evidence="3 4">
    <name type="scientific">Sulfurisphaera ohwakuensis</name>
    <dbReference type="NCBI Taxonomy" id="69656"/>
    <lineage>
        <taxon>Archaea</taxon>
        <taxon>Thermoproteota</taxon>
        <taxon>Thermoprotei</taxon>
        <taxon>Sulfolobales</taxon>
        <taxon>Sulfolobaceae</taxon>
        <taxon>Sulfurisphaera</taxon>
    </lineage>
</organism>
<proteinExistence type="predicted"/>
<evidence type="ECO:0000313" key="5">
    <source>
        <dbReference type="Proteomes" id="UP000582213"/>
    </source>
</evidence>
<dbReference type="SUPFAM" id="SSF63825">
    <property type="entry name" value="YWTD domain"/>
    <property type="match status" value="2"/>
</dbReference>
<dbReference type="KEGG" id="soh:D1869_14265"/>
<accession>A0A650CKD5</accession>